<feature type="region of interest" description="Disordered" evidence="1">
    <location>
        <begin position="91"/>
        <end position="127"/>
    </location>
</feature>
<evidence type="ECO:0000313" key="2">
    <source>
        <dbReference type="EMBL" id="EOA95666.1"/>
    </source>
</evidence>
<evidence type="ECO:0000313" key="3">
    <source>
        <dbReference type="Proteomes" id="UP000296049"/>
    </source>
</evidence>
<feature type="region of interest" description="Disordered" evidence="1">
    <location>
        <begin position="330"/>
        <end position="354"/>
    </location>
</feature>
<dbReference type="AlphaFoldDB" id="R0JFA5"/>
<accession>R0JFA5</accession>
<proteinExistence type="predicted"/>
<dbReference type="EMBL" id="KB744209">
    <property type="protein sequence ID" value="EOA95666.1"/>
    <property type="molecule type" value="Genomic_DNA"/>
</dbReference>
<feature type="compositionally biased region" description="Basic and acidic residues" evidence="1">
    <location>
        <begin position="103"/>
        <end position="119"/>
    </location>
</feature>
<dbReference type="Proteomes" id="UP000296049">
    <property type="component" value="Unassembled WGS sequence"/>
</dbReference>
<protein>
    <submittedName>
        <fullName evidence="2">Uncharacterized protein</fullName>
    </submittedName>
</protein>
<reference evidence="3" key="1">
    <citation type="journal article" date="2013" name="Nat. Genet.">
        <title>The duck genome and transcriptome provide insight into an avian influenza virus reservoir species.</title>
        <authorList>
            <person name="Huang Y."/>
            <person name="Li Y."/>
            <person name="Burt D.W."/>
            <person name="Chen H."/>
            <person name="Zhang Y."/>
            <person name="Qian W."/>
            <person name="Kim H."/>
            <person name="Gan S."/>
            <person name="Zhao Y."/>
            <person name="Li J."/>
            <person name="Yi K."/>
            <person name="Feng H."/>
            <person name="Zhu P."/>
            <person name="Li B."/>
            <person name="Liu Q."/>
            <person name="Fairley S."/>
            <person name="Magor K.E."/>
            <person name="Du Z."/>
            <person name="Hu X."/>
            <person name="Goodman L."/>
            <person name="Tafer H."/>
            <person name="Vignal A."/>
            <person name="Lee T."/>
            <person name="Kim K.W."/>
            <person name="Sheng Z."/>
            <person name="An Y."/>
            <person name="Searle S."/>
            <person name="Herrero J."/>
            <person name="Groenen M.A."/>
            <person name="Crooijmans R.P."/>
            <person name="Faraut T."/>
            <person name="Cai Q."/>
            <person name="Webster R.G."/>
            <person name="Aldridge J.R."/>
            <person name="Warren W.C."/>
            <person name="Bartschat S."/>
            <person name="Kehr S."/>
            <person name="Marz M."/>
            <person name="Stadler P.F."/>
            <person name="Smith J."/>
            <person name="Kraus R.H."/>
            <person name="Zhao Y."/>
            <person name="Ren L."/>
            <person name="Fei J."/>
            <person name="Morisson M."/>
            <person name="Kaiser P."/>
            <person name="Griffin D.K."/>
            <person name="Rao M."/>
            <person name="Pitel F."/>
            <person name="Wang J."/>
            <person name="Li N."/>
        </authorList>
    </citation>
    <scope>NUCLEOTIDE SEQUENCE [LARGE SCALE GENOMIC DNA]</scope>
</reference>
<keyword evidence="3" id="KW-1185">Reference proteome</keyword>
<gene>
    <name evidence="2" type="ORF">Anapl_12470</name>
</gene>
<feature type="region of interest" description="Disordered" evidence="1">
    <location>
        <begin position="480"/>
        <end position="502"/>
    </location>
</feature>
<organism evidence="2 3">
    <name type="scientific">Anas platyrhynchos</name>
    <name type="common">Mallard</name>
    <name type="synonym">Anas boschas</name>
    <dbReference type="NCBI Taxonomy" id="8839"/>
    <lineage>
        <taxon>Eukaryota</taxon>
        <taxon>Metazoa</taxon>
        <taxon>Chordata</taxon>
        <taxon>Craniata</taxon>
        <taxon>Vertebrata</taxon>
        <taxon>Euteleostomi</taxon>
        <taxon>Archelosauria</taxon>
        <taxon>Archosauria</taxon>
        <taxon>Dinosauria</taxon>
        <taxon>Saurischia</taxon>
        <taxon>Theropoda</taxon>
        <taxon>Coelurosauria</taxon>
        <taxon>Aves</taxon>
        <taxon>Neognathae</taxon>
        <taxon>Galloanserae</taxon>
        <taxon>Anseriformes</taxon>
        <taxon>Anatidae</taxon>
        <taxon>Anatinae</taxon>
        <taxon>Anas</taxon>
    </lineage>
</organism>
<sequence length="624" mass="67472">MVTKEQLNLQRDYLLNKDLCYFLPALPGTEGVVPTFLPSTPSLPSGTLSPLLLLPLEMAPAKLWTLLDPTDALLSHPRQFVLLPADTSALGTRGGTDGALQEARADSGGRSRGDDKPEPHVTCLNPWHMPEERPPALRRLGKLPKCCEMPRKELSPPASPCNDCSGAFIITEKTSIDGETKAVLPSSCNVPLAFLGGKASEVLRPRTERGSEQEGAKVWKLKPATEILTDKKLLFSSVQAKALGRSPEAVLGCPQPPPPSLCKLCVNKSLRTGSREPGELPEPREPLVAALCSAAVTELLHLCRYLDCLLSAVLGISASKPSYCSHVSARPQHVDTTGSPRGMGANTRPGKAGSRLTTATLAQCSQGLLRAAAPQVATAAQLRIQRNRNVATGWITSTKKASERREKRKIRLTAGSQLLENKEAYWPPLANRAVSEHYCEYRRHSPLAGYERWRDAISWPFSFWVAPGGQLQPSALFGTGRSTHPASPQSQRTAKAVPRAPQPRRASALRVLPVAESLRLGQDGGQHEIMPYAEGTGSCPLAVMRDVLPWASPSAKVSCEEHQRAGPQYEHSCGVDSGLGNVTFPWQDKRLLYGYTDRLAAQPWVVLMALRGAARSSGQQGSAR</sequence>
<evidence type="ECO:0000256" key="1">
    <source>
        <dbReference type="SAM" id="MobiDB-lite"/>
    </source>
</evidence>
<name>R0JFA5_ANAPL</name>
<feature type="compositionally biased region" description="Polar residues" evidence="1">
    <location>
        <begin position="480"/>
        <end position="493"/>
    </location>
</feature>